<feature type="compositionally biased region" description="Polar residues" evidence="1">
    <location>
        <begin position="1"/>
        <end position="11"/>
    </location>
</feature>
<comment type="caution">
    <text evidence="2">The sequence shown here is derived from an EMBL/GenBank/DDBJ whole genome shotgun (WGS) entry which is preliminary data.</text>
</comment>
<protein>
    <submittedName>
        <fullName evidence="2">Uncharacterized protein</fullName>
    </submittedName>
</protein>
<gene>
    <name evidence="2" type="ORF">HU200_011237</name>
</gene>
<feature type="compositionally biased region" description="Basic and acidic residues" evidence="1">
    <location>
        <begin position="284"/>
        <end position="296"/>
    </location>
</feature>
<keyword evidence="3" id="KW-1185">Reference proteome</keyword>
<feature type="region of interest" description="Disordered" evidence="1">
    <location>
        <begin position="1"/>
        <end position="137"/>
    </location>
</feature>
<feature type="compositionally biased region" description="Acidic residues" evidence="1">
    <location>
        <begin position="303"/>
        <end position="326"/>
    </location>
</feature>
<feature type="compositionally biased region" description="Basic and acidic residues" evidence="1">
    <location>
        <begin position="327"/>
        <end position="345"/>
    </location>
</feature>
<feature type="region of interest" description="Disordered" evidence="1">
    <location>
        <begin position="230"/>
        <end position="249"/>
    </location>
</feature>
<organism evidence="2 3">
    <name type="scientific">Digitaria exilis</name>
    <dbReference type="NCBI Taxonomy" id="1010633"/>
    <lineage>
        <taxon>Eukaryota</taxon>
        <taxon>Viridiplantae</taxon>
        <taxon>Streptophyta</taxon>
        <taxon>Embryophyta</taxon>
        <taxon>Tracheophyta</taxon>
        <taxon>Spermatophyta</taxon>
        <taxon>Magnoliopsida</taxon>
        <taxon>Liliopsida</taxon>
        <taxon>Poales</taxon>
        <taxon>Poaceae</taxon>
        <taxon>PACMAD clade</taxon>
        <taxon>Panicoideae</taxon>
        <taxon>Panicodae</taxon>
        <taxon>Paniceae</taxon>
        <taxon>Anthephorinae</taxon>
        <taxon>Digitaria</taxon>
    </lineage>
</organism>
<reference evidence="2" key="1">
    <citation type="submission" date="2020-07" db="EMBL/GenBank/DDBJ databases">
        <title>Genome sequence and genetic diversity analysis of an under-domesticated orphan crop, white fonio (Digitaria exilis).</title>
        <authorList>
            <person name="Bennetzen J.L."/>
            <person name="Chen S."/>
            <person name="Ma X."/>
            <person name="Wang X."/>
            <person name="Yssel A.E.J."/>
            <person name="Chaluvadi S.R."/>
            <person name="Johnson M."/>
            <person name="Gangashetty P."/>
            <person name="Hamidou F."/>
            <person name="Sanogo M.D."/>
            <person name="Zwaenepoel A."/>
            <person name="Wallace J."/>
            <person name="Van De Peer Y."/>
            <person name="Van Deynze A."/>
        </authorList>
    </citation>
    <scope>NUCLEOTIDE SEQUENCE</scope>
    <source>
        <tissue evidence="2">Leaves</tissue>
    </source>
</reference>
<feature type="compositionally biased region" description="Basic and acidic residues" evidence="1">
    <location>
        <begin position="58"/>
        <end position="69"/>
    </location>
</feature>
<dbReference type="OrthoDB" id="2019803at2759"/>
<dbReference type="AlphaFoldDB" id="A0A835FHK7"/>
<dbReference type="EMBL" id="JACEFO010000825">
    <property type="protein sequence ID" value="KAF8755768.1"/>
    <property type="molecule type" value="Genomic_DNA"/>
</dbReference>
<feature type="compositionally biased region" description="Low complexity" evidence="1">
    <location>
        <begin position="88"/>
        <end position="102"/>
    </location>
</feature>
<evidence type="ECO:0000313" key="3">
    <source>
        <dbReference type="Proteomes" id="UP000636709"/>
    </source>
</evidence>
<proteinExistence type="predicted"/>
<evidence type="ECO:0000313" key="2">
    <source>
        <dbReference type="EMBL" id="KAF8755768.1"/>
    </source>
</evidence>
<feature type="compositionally biased region" description="Polar residues" evidence="1">
    <location>
        <begin position="124"/>
        <end position="137"/>
    </location>
</feature>
<dbReference type="Proteomes" id="UP000636709">
    <property type="component" value="Unassembled WGS sequence"/>
</dbReference>
<evidence type="ECO:0000256" key="1">
    <source>
        <dbReference type="SAM" id="MobiDB-lite"/>
    </source>
</evidence>
<feature type="compositionally biased region" description="Basic and acidic residues" evidence="1">
    <location>
        <begin position="260"/>
        <end position="271"/>
    </location>
</feature>
<accession>A0A835FHK7</accession>
<name>A0A835FHK7_9POAL</name>
<sequence length="345" mass="37204">MTFYSGSNTGTRRGYVHVATPYPSKRELVKKRPSFRQENAPSTGDDDSKSSDEDDGENIPKHAKDKNRLAETPLKTPPGKKAKMTLPSKGNNTSSSTGTRGSYVHVATPYPSKRELVKKGPSFRQENAPSTGDSPEQTAGYACGSCSRNLSAICAPIVYLTYGLWLLKSTPLFPGVLVRPGEAVKCDPGELYCHISQVCFMRFCNNCSFSLARSSQTIFCSLTACSVSSTSYSDTSTAEDSDSDSDEEVPLAIPLYPNADDDRNKETESGAEKPAATQLCKAKNILEETKNPEKLKANVGGTNDDDSDENAVDSAEGESGADEDSRDEDHSESSDEVDGKDSQKV</sequence>
<feature type="region of interest" description="Disordered" evidence="1">
    <location>
        <begin position="254"/>
        <end position="345"/>
    </location>
</feature>
<feature type="compositionally biased region" description="Acidic residues" evidence="1">
    <location>
        <begin position="237"/>
        <end position="249"/>
    </location>
</feature>